<evidence type="ECO:0000259" key="2">
    <source>
        <dbReference type="Pfam" id="PF00296"/>
    </source>
</evidence>
<gene>
    <name evidence="3" type="ORF">MANY_25960</name>
</gene>
<evidence type="ECO:0000313" key="4">
    <source>
        <dbReference type="Proteomes" id="UP000467249"/>
    </source>
</evidence>
<dbReference type="AlphaFoldDB" id="A0A6N4W889"/>
<dbReference type="SUPFAM" id="SSF51679">
    <property type="entry name" value="Bacterial luciferase-like"/>
    <property type="match status" value="1"/>
</dbReference>
<organism evidence="3 4">
    <name type="scientific">Mycolicibacterium anyangense</name>
    <dbReference type="NCBI Taxonomy" id="1431246"/>
    <lineage>
        <taxon>Bacteria</taxon>
        <taxon>Bacillati</taxon>
        <taxon>Actinomycetota</taxon>
        <taxon>Actinomycetes</taxon>
        <taxon>Mycobacteriales</taxon>
        <taxon>Mycobacteriaceae</taxon>
        <taxon>Mycolicibacterium</taxon>
    </lineage>
</organism>
<dbReference type="PANTHER" id="PTHR43244:SF1">
    <property type="entry name" value="5,10-METHYLENETETRAHYDROMETHANOPTERIN REDUCTASE"/>
    <property type="match status" value="1"/>
</dbReference>
<feature type="domain" description="Luciferase-like" evidence="2">
    <location>
        <begin position="133"/>
        <end position="270"/>
    </location>
</feature>
<accession>A0A6N4W889</accession>
<proteinExistence type="predicted"/>
<dbReference type="NCBIfam" id="TIGR03620">
    <property type="entry name" value="F420_MSMEG_4141"/>
    <property type="match status" value="1"/>
</dbReference>
<protein>
    <submittedName>
        <fullName evidence="3">LLM class F420-dependent oxidoreductase</fullName>
    </submittedName>
</protein>
<keyword evidence="1" id="KW-0560">Oxidoreductase</keyword>
<keyword evidence="4" id="KW-1185">Reference proteome</keyword>
<dbReference type="EMBL" id="AP022620">
    <property type="protein sequence ID" value="BBZ77259.1"/>
    <property type="molecule type" value="Genomic_DNA"/>
</dbReference>
<dbReference type="Proteomes" id="UP000467249">
    <property type="component" value="Chromosome"/>
</dbReference>
<sequence>MREALVGTIEGRDLGRYGVWTADFEFMPVAAIRDVVQELDQSGWKAIWIPEAFGREAMTNAGFLLSCTENITVVNAIASIWPRTAAATHAASVLLADAYPGRHVLGLGFGDARPGIKPMEAVTKFLDELDSAFCTAPVPPGPRPRLLAAYGPQMIKLAHERAQGAHTYHVPVEHTSQARELLGPEAFLGVEQSVIFEKDADKARERARAQLRPYFTTRYNIAKFLRLGYTEADIDGGRGSDRLVDDLVVWGDLDTILTRVQQHVEAGADHVSIQVMGPELGRFPVNEWRQLSEALLPANA</sequence>
<reference evidence="3 4" key="1">
    <citation type="journal article" date="2019" name="Emerg. Microbes Infect.">
        <title>Comprehensive subspecies identification of 175 nontuberculous mycobacteria species based on 7547 genomic profiles.</title>
        <authorList>
            <person name="Matsumoto Y."/>
            <person name="Kinjo T."/>
            <person name="Motooka D."/>
            <person name="Nabeya D."/>
            <person name="Jung N."/>
            <person name="Uechi K."/>
            <person name="Horii T."/>
            <person name="Iida T."/>
            <person name="Fujita J."/>
            <person name="Nakamura S."/>
        </authorList>
    </citation>
    <scope>NUCLEOTIDE SEQUENCE [LARGE SCALE GENOMIC DNA]</scope>
    <source>
        <strain evidence="3 4">JCM 30275</strain>
    </source>
</reference>
<dbReference type="GO" id="GO:0016705">
    <property type="term" value="F:oxidoreductase activity, acting on paired donors, with incorporation or reduction of molecular oxygen"/>
    <property type="evidence" value="ECO:0007669"/>
    <property type="project" value="InterPro"/>
</dbReference>
<dbReference type="KEGG" id="many:MANY_25960"/>
<dbReference type="InterPro" id="IPR050564">
    <property type="entry name" value="F420-G6PD/mer"/>
</dbReference>
<dbReference type="InterPro" id="IPR036661">
    <property type="entry name" value="Luciferase-like_sf"/>
</dbReference>
<feature type="domain" description="Luciferase-like" evidence="2">
    <location>
        <begin position="27"/>
        <end position="112"/>
    </location>
</feature>
<evidence type="ECO:0000313" key="3">
    <source>
        <dbReference type="EMBL" id="BBZ77259.1"/>
    </source>
</evidence>
<dbReference type="PANTHER" id="PTHR43244">
    <property type="match status" value="1"/>
</dbReference>
<dbReference type="Gene3D" id="3.20.20.30">
    <property type="entry name" value="Luciferase-like domain"/>
    <property type="match status" value="1"/>
</dbReference>
<dbReference type="Pfam" id="PF00296">
    <property type="entry name" value="Bac_luciferase"/>
    <property type="match status" value="2"/>
</dbReference>
<evidence type="ECO:0000256" key="1">
    <source>
        <dbReference type="ARBA" id="ARBA00023002"/>
    </source>
</evidence>
<dbReference type="InterPro" id="IPR011251">
    <property type="entry name" value="Luciferase-like_dom"/>
</dbReference>
<dbReference type="InterPro" id="IPR019922">
    <property type="entry name" value="Lucif-like_OxRdatse_MSMEG_4141"/>
</dbReference>
<name>A0A6N4W889_9MYCO</name>